<accession>A0A1W4XFE3</accession>
<dbReference type="GO" id="GO:0005929">
    <property type="term" value="C:cilium"/>
    <property type="evidence" value="ECO:0007669"/>
    <property type="project" value="TreeGrafter"/>
</dbReference>
<dbReference type="GO" id="GO:0060271">
    <property type="term" value="P:cilium assembly"/>
    <property type="evidence" value="ECO:0007669"/>
    <property type="project" value="InterPro"/>
</dbReference>
<organism evidence="8 10">
    <name type="scientific">Agrilus planipennis</name>
    <name type="common">Emerald ash borer</name>
    <name type="synonym">Agrilus marcopoli</name>
    <dbReference type="NCBI Taxonomy" id="224129"/>
    <lineage>
        <taxon>Eukaryota</taxon>
        <taxon>Metazoa</taxon>
        <taxon>Ecdysozoa</taxon>
        <taxon>Arthropoda</taxon>
        <taxon>Hexapoda</taxon>
        <taxon>Insecta</taxon>
        <taxon>Pterygota</taxon>
        <taxon>Neoptera</taxon>
        <taxon>Endopterygota</taxon>
        <taxon>Coleoptera</taxon>
        <taxon>Polyphaga</taxon>
        <taxon>Elateriformia</taxon>
        <taxon>Buprestoidea</taxon>
        <taxon>Buprestidae</taxon>
        <taxon>Agrilinae</taxon>
        <taxon>Agrilus</taxon>
    </lineage>
</organism>
<keyword evidence="3" id="KW-0963">Cytoplasm</keyword>
<evidence type="ECO:0000256" key="4">
    <source>
        <dbReference type="SAM" id="MobiDB-lite"/>
    </source>
</evidence>
<feature type="domain" description="CCZ1/INTU/HPS4 third Longin" evidence="7">
    <location>
        <begin position="743"/>
        <end position="874"/>
    </location>
</feature>
<evidence type="ECO:0000313" key="10">
    <source>
        <dbReference type="RefSeq" id="XP_018331065.1"/>
    </source>
</evidence>
<evidence type="ECO:0000313" key="9">
    <source>
        <dbReference type="RefSeq" id="XP_018331064.1"/>
    </source>
</evidence>
<dbReference type="AlphaFoldDB" id="A0A1W4XFE3"/>
<dbReference type="GO" id="GO:0007399">
    <property type="term" value="P:nervous system development"/>
    <property type="evidence" value="ECO:0007669"/>
    <property type="project" value="TreeGrafter"/>
</dbReference>
<evidence type="ECO:0000256" key="3">
    <source>
        <dbReference type="ARBA" id="ARBA00022490"/>
    </source>
</evidence>
<feature type="domain" description="CCZ1/INTU/HSP4 first Longin" evidence="5">
    <location>
        <begin position="251"/>
        <end position="359"/>
    </location>
</feature>
<evidence type="ECO:0000259" key="5">
    <source>
        <dbReference type="Pfam" id="PF19031"/>
    </source>
</evidence>
<protein>
    <submittedName>
        <fullName evidence="9 10">Protein inturned</fullName>
    </submittedName>
</protein>
<gene>
    <name evidence="9 10" type="primary">LOC108741004</name>
</gene>
<dbReference type="RefSeq" id="XP_018331064.1">
    <property type="nucleotide sequence ID" value="XM_018475562.1"/>
</dbReference>
<dbReference type="KEGG" id="apln:108741004"/>
<dbReference type="GO" id="GO:0016192">
    <property type="term" value="P:vesicle-mediated transport"/>
    <property type="evidence" value="ECO:0007669"/>
    <property type="project" value="InterPro"/>
</dbReference>
<feature type="compositionally biased region" description="Polar residues" evidence="4">
    <location>
        <begin position="643"/>
        <end position="652"/>
    </location>
</feature>
<dbReference type="InterPro" id="IPR043987">
    <property type="entry name" value="CCZ1/INTU/HSP4_longin_1"/>
</dbReference>
<dbReference type="InterPro" id="IPR043989">
    <property type="entry name" value="CCZ1/INTU/HSP4_longin_3"/>
</dbReference>
<name>A0A1W4XFE3_AGRPL</name>
<evidence type="ECO:0000259" key="6">
    <source>
        <dbReference type="Pfam" id="PF19032"/>
    </source>
</evidence>
<evidence type="ECO:0000259" key="7">
    <source>
        <dbReference type="Pfam" id="PF19033"/>
    </source>
</evidence>
<dbReference type="PANTHER" id="PTHR21082:SF4">
    <property type="entry name" value="PROTEIN INTURNED"/>
    <property type="match status" value="1"/>
</dbReference>
<feature type="region of interest" description="Disordered" evidence="4">
    <location>
        <begin position="619"/>
        <end position="652"/>
    </location>
</feature>
<keyword evidence="2" id="KW-0217">Developmental protein</keyword>
<dbReference type="Pfam" id="PF19033">
    <property type="entry name" value="Intu_longin_3"/>
    <property type="match status" value="1"/>
</dbReference>
<dbReference type="Pfam" id="PF19031">
    <property type="entry name" value="Intu_longin_1"/>
    <property type="match status" value="1"/>
</dbReference>
<dbReference type="OrthoDB" id="10263272at2759"/>
<dbReference type="PANTHER" id="PTHR21082">
    <property type="entry name" value="PROTEIN INTURNED"/>
    <property type="match status" value="1"/>
</dbReference>
<evidence type="ECO:0000256" key="2">
    <source>
        <dbReference type="ARBA" id="ARBA00022473"/>
    </source>
</evidence>
<dbReference type="GO" id="GO:0001736">
    <property type="term" value="P:establishment of planar polarity"/>
    <property type="evidence" value="ECO:0007669"/>
    <property type="project" value="InterPro"/>
</dbReference>
<dbReference type="Proteomes" id="UP000192223">
    <property type="component" value="Unplaced"/>
</dbReference>
<comment type="subcellular location">
    <subcellularLocation>
        <location evidence="1">Cytoplasm</location>
    </subcellularLocation>
</comment>
<evidence type="ECO:0000256" key="1">
    <source>
        <dbReference type="ARBA" id="ARBA00004496"/>
    </source>
</evidence>
<dbReference type="RefSeq" id="XP_018331065.1">
    <property type="nucleotide sequence ID" value="XM_018475563.1"/>
</dbReference>
<dbReference type="STRING" id="224129.A0A1W4XFE3"/>
<reference evidence="9 10" key="1">
    <citation type="submission" date="2025-04" db="UniProtKB">
        <authorList>
            <consortium name="RefSeq"/>
        </authorList>
    </citation>
    <scope>IDENTIFICATION</scope>
    <source>
        <tissue evidence="9 10">Entire body</tissue>
    </source>
</reference>
<dbReference type="Pfam" id="PF19032">
    <property type="entry name" value="Intu_longin_2"/>
    <property type="match status" value="1"/>
</dbReference>
<dbReference type="GeneID" id="108741004"/>
<dbReference type="InterPro" id="IPR039151">
    <property type="entry name" value="INTU"/>
</dbReference>
<sequence length="880" mass="99771">MNEQQIDEEEDCSCDEWSSGSSYCDSESTIPEWDAFIEPNGQLLFIDCFPKVSHTASESNSSSNFFTKSQARQSTRSKFLRLLRRKNSKRFHKPIEIPVADNKVKFYDHPEGELREVIIKVNNDNQKLGPKNSLVESLLGLTVDTLSDGSRLMISGFDPDAIKHKGIKIGDWLKSINEVQVTCNNLDSVLESFVSLNEVTLKLQQVSGVEVTKHPPINKISIRSQFVQLLTNSNKEHSESLKEALASELVGVLFLKTEGLKEDSPEFEEVLYNFPMPYNKNILCTSRGAFLTLNHLINEMVSSKPHVSSINYKNQLAHVIYVSCGSKLLLFMFPDKCLSVEGSQLVAEEIFRTIEFMYQSLERFLETTSLRDEVDHFFLRVFTRILWPDTVQFSSDPKANKPWRFEDLLLGAKYLILPNEAQMQVDDALSELEASDYREWNEDPLDCQRLFTILGSALYHQGFLLTSHFVHDDLIDVTSFCKQQGLFYLSATEPLKCLVLWKEVFPSSCNRSLPNTESLFKVPEGKRYLLVVGGGKDLLAVLMEAGGCTETPEDNMGPDPFYVEEVEATLSHLKELGISDVADHCLQTNPGSQIVLPEGFCEKKKADFFSSLSKSTLSLNKEGPPHLQKKTEVTSILKRRSSDQGPLYTTGSVLSWNEDNLEDSVSQSSYSEKSEISDEPILGRRATREKKPFIDSPNDDSDIDDYRDGSQASTSSFDLSELRQNLIMESEDMQPMCLTGGTENVLFHYVQFDSTEGVLLLPPPCRVNSQLLQLILDNFHRCSRMIHETFKNTLRFKKMLAENMAKSVLNKSLIAIKEQGTLFELTVNDENPKKTQRISYWVVGRLFYDPHPREVYICYHESVPQNIVEVAYKLSLTLAG</sequence>
<dbReference type="GO" id="GO:0005737">
    <property type="term" value="C:cytoplasm"/>
    <property type="evidence" value="ECO:0007669"/>
    <property type="project" value="UniProtKB-SubCell"/>
</dbReference>
<proteinExistence type="predicted"/>
<evidence type="ECO:0000313" key="8">
    <source>
        <dbReference type="Proteomes" id="UP000192223"/>
    </source>
</evidence>
<keyword evidence="8" id="KW-1185">Reference proteome</keyword>
<feature type="domain" description="CCZ1/INTU second Longin" evidence="6">
    <location>
        <begin position="453"/>
        <end position="571"/>
    </location>
</feature>
<feature type="region of interest" description="Disordered" evidence="4">
    <location>
        <begin position="665"/>
        <end position="715"/>
    </location>
</feature>
<dbReference type="InterPro" id="IPR043988">
    <property type="entry name" value="CCZ1/INTU_longin_2"/>
</dbReference>